<dbReference type="Gene3D" id="3.40.1350.10">
    <property type="match status" value="1"/>
</dbReference>
<accession>A0A397W4F5</accession>
<dbReference type="Pfam" id="PF04471">
    <property type="entry name" value="Mrr_cat"/>
    <property type="match status" value="1"/>
</dbReference>
<dbReference type="InterPro" id="IPR011856">
    <property type="entry name" value="tRNA_endonuc-like_dom_sf"/>
</dbReference>
<dbReference type="AlphaFoldDB" id="A0A397W4F5"/>
<dbReference type="GO" id="GO:0004519">
    <property type="term" value="F:endonuclease activity"/>
    <property type="evidence" value="ECO:0007669"/>
    <property type="project" value="InterPro"/>
</dbReference>
<dbReference type="InterPro" id="IPR011335">
    <property type="entry name" value="Restrct_endonuc-II-like"/>
</dbReference>
<comment type="caution">
    <text evidence="2">The sequence shown here is derived from an EMBL/GenBank/DDBJ whole genome shotgun (WGS) entry which is preliminary data.</text>
</comment>
<dbReference type="GO" id="GO:0003677">
    <property type="term" value="F:DNA binding"/>
    <property type="evidence" value="ECO:0007669"/>
    <property type="project" value="InterPro"/>
</dbReference>
<dbReference type="InterPro" id="IPR007560">
    <property type="entry name" value="Restrct_endonuc_IV_Mrr"/>
</dbReference>
<dbReference type="GO" id="GO:0006302">
    <property type="term" value="P:double-strand break repair"/>
    <property type="evidence" value="ECO:0007669"/>
    <property type="project" value="UniProtKB-ARBA"/>
</dbReference>
<dbReference type="Proteomes" id="UP000266673">
    <property type="component" value="Unassembled WGS sequence"/>
</dbReference>
<sequence length="107" mass="11768">MSSLSKITRLSKISAYAKGNEFELKAIEELIKLGFKKVDALEYIHLGGRNDKGRDILCQVNGITFVIQCKNWTGNNKIIAPSMSAFTPGAVEAAETADELILLFGYK</sequence>
<dbReference type="EMBL" id="QKWP01000052">
    <property type="protein sequence ID" value="RIB28932.1"/>
    <property type="molecule type" value="Genomic_DNA"/>
</dbReference>
<proteinExistence type="predicted"/>
<dbReference type="SUPFAM" id="SSF52980">
    <property type="entry name" value="Restriction endonuclease-like"/>
    <property type="match status" value="1"/>
</dbReference>
<dbReference type="OrthoDB" id="2400695at2759"/>
<evidence type="ECO:0000313" key="3">
    <source>
        <dbReference type="Proteomes" id="UP000266673"/>
    </source>
</evidence>
<keyword evidence="3" id="KW-1185">Reference proteome</keyword>
<gene>
    <name evidence="2" type="ORF">C2G38_2156788</name>
</gene>
<reference evidence="2 3" key="1">
    <citation type="submission" date="2018-06" db="EMBL/GenBank/DDBJ databases">
        <title>Comparative genomics reveals the genomic features of Rhizophagus irregularis, R. cerebriforme, R. diaphanum and Gigaspora rosea, and their symbiotic lifestyle signature.</title>
        <authorList>
            <person name="Morin E."/>
            <person name="San Clemente H."/>
            <person name="Chen E.C.H."/>
            <person name="De La Providencia I."/>
            <person name="Hainaut M."/>
            <person name="Kuo A."/>
            <person name="Kohler A."/>
            <person name="Murat C."/>
            <person name="Tang N."/>
            <person name="Roy S."/>
            <person name="Loubradou J."/>
            <person name="Henrissat B."/>
            <person name="Grigoriev I.V."/>
            <person name="Corradi N."/>
            <person name="Roux C."/>
            <person name="Martin F.M."/>
        </authorList>
    </citation>
    <scope>NUCLEOTIDE SEQUENCE [LARGE SCALE GENOMIC DNA]</scope>
    <source>
        <strain evidence="2 3">DAOM 194757</strain>
    </source>
</reference>
<name>A0A397W4F5_9GLOM</name>
<protein>
    <recommendedName>
        <fullName evidence="1">Restriction endonuclease type IV Mrr domain-containing protein</fullName>
    </recommendedName>
</protein>
<evidence type="ECO:0000259" key="1">
    <source>
        <dbReference type="Pfam" id="PF04471"/>
    </source>
</evidence>
<dbReference type="GO" id="GO:0009307">
    <property type="term" value="P:DNA restriction-modification system"/>
    <property type="evidence" value="ECO:0007669"/>
    <property type="project" value="InterPro"/>
</dbReference>
<evidence type="ECO:0000313" key="2">
    <source>
        <dbReference type="EMBL" id="RIB28932.1"/>
    </source>
</evidence>
<organism evidence="2 3">
    <name type="scientific">Gigaspora rosea</name>
    <dbReference type="NCBI Taxonomy" id="44941"/>
    <lineage>
        <taxon>Eukaryota</taxon>
        <taxon>Fungi</taxon>
        <taxon>Fungi incertae sedis</taxon>
        <taxon>Mucoromycota</taxon>
        <taxon>Glomeromycotina</taxon>
        <taxon>Glomeromycetes</taxon>
        <taxon>Diversisporales</taxon>
        <taxon>Gigasporaceae</taxon>
        <taxon>Gigaspora</taxon>
    </lineage>
</organism>
<feature type="domain" description="Restriction endonuclease type IV Mrr" evidence="1">
    <location>
        <begin position="19"/>
        <end position="87"/>
    </location>
</feature>